<accession>A0A372GGK1</accession>
<evidence type="ECO:0000256" key="1">
    <source>
        <dbReference type="ARBA" id="ARBA00023002"/>
    </source>
</evidence>
<dbReference type="GO" id="GO:0016491">
    <property type="term" value="F:oxidoreductase activity"/>
    <property type="evidence" value="ECO:0007669"/>
    <property type="project" value="UniProtKB-KW"/>
</dbReference>
<dbReference type="RefSeq" id="WP_117401002.1">
    <property type="nucleotide sequence ID" value="NZ_QVNQ01000005.1"/>
</dbReference>
<evidence type="ECO:0000313" key="4">
    <source>
        <dbReference type="Proteomes" id="UP000262882"/>
    </source>
</evidence>
<dbReference type="InterPro" id="IPR006076">
    <property type="entry name" value="FAD-dep_OxRdtase"/>
</dbReference>
<organism evidence="3 4">
    <name type="scientific">Actinomadura spongiicola</name>
    <dbReference type="NCBI Taxonomy" id="2303421"/>
    <lineage>
        <taxon>Bacteria</taxon>
        <taxon>Bacillati</taxon>
        <taxon>Actinomycetota</taxon>
        <taxon>Actinomycetes</taxon>
        <taxon>Streptosporangiales</taxon>
        <taxon>Thermomonosporaceae</taxon>
        <taxon>Actinomadura</taxon>
    </lineage>
</organism>
<comment type="caution">
    <text evidence="3">The sequence shown here is derived from an EMBL/GenBank/DDBJ whole genome shotgun (WGS) entry which is preliminary data.</text>
</comment>
<dbReference type="PANTHER" id="PTHR13847">
    <property type="entry name" value="SARCOSINE DEHYDROGENASE-RELATED"/>
    <property type="match status" value="1"/>
</dbReference>
<name>A0A372GGK1_9ACTN</name>
<proteinExistence type="predicted"/>
<dbReference type="Pfam" id="PF01266">
    <property type="entry name" value="DAO"/>
    <property type="match status" value="1"/>
</dbReference>
<dbReference type="Gene3D" id="3.30.9.10">
    <property type="entry name" value="D-Amino Acid Oxidase, subunit A, domain 2"/>
    <property type="match status" value="1"/>
</dbReference>
<protein>
    <submittedName>
        <fullName evidence="3">FAD-binding oxidoreductase</fullName>
    </submittedName>
</protein>
<gene>
    <name evidence="3" type="ORF">D0T12_19530</name>
</gene>
<dbReference type="OrthoDB" id="3613324at2"/>
<evidence type="ECO:0000259" key="2">
    <source>
        <dbReference type="Pfam" id="PF01266"/>
    </source>
</evidence>
<reference evidence="3 4" key="1">
    <citation type="submission" date="2018-08" db="EMBL/GenBank/DDBJ databases">
        <title>Actinomadura spongicola sp. nov., isolated from marine sponge Leucetta chagosensis.</title>
        <authorList>
            <person name="Li L."/>
            <person name="Lin H.W."/>
        </authorList>
    </citation>
    <scope>NUCLEOTIDE SEQUENCE [LARGE SCALE GENOMIC DNA]</scope>
    <source>
        <strain evidence="3 4">LHW52907</strain>
    </source>
</reference>
<dbReference type="InterPro" id="IPR036188">
    <property type="entry name" value="FAD/NAD-bd_sf"/>
</dbReference>
<feature type="domain" description="FAD dependent oxidoreductase" evidence="2">
    <location>
        <begin position="12"/>
        <end position="353"/>
    </location>
</feature>
<dbReference type="Gene3D" id="3.50.50.60">
    <property type="entry name" value="FAD/NAD(P)-binding domain"/>
    <property type="match status" value="1"/>
</dbReference>
<dbReference type="PANTHER" id="PTHR13847:SF287">
    <property type="entry name" value="FAD-DEPENDENT OXIDOREDUCTASE DOMAIN-CONTAINING PROTEIN 1"/>
    <property type="match status" value="1"/>
</dbReference>
<dbReference type="GO" id="GO:0005737">
    <property type="term" value="C:cytoplasm"/>
    <property type="evidence" value="ECO:0007669"/>
    <property type="project" value="TreeGrafter"/>
</dbReference>
<dbReference type="SUPFAM" id="SSF51905">
    <property type="entry name" value="FAD/NAD(P)-binding domain"/>
    <property type="match status" value="1"/>
</dbReference>
<dbReference type="Proteomes" id="UP000262882">
    <property type="component" value="Unassembled WGS sequence"/>
</dbReference>
<dbReference type="AlphaFoldDB" id="A0A372GGK1"/>
<keyword evidence="1" id="KW-0560">Oxidoreductase</keyword>
<evidence type="ECO:0000313" key="3">
    <source>
        <dbReference type="EMBL" id="RFS84312.1"/>
    </source>
</evidence>
<keyword evidence="4" id="KW-1185">Reference proteome</keyword>
<sequence length="372" mass="39571">MDLDGTGGMTADLAVVGGGVIGSFVVHEALRRSPDWKVLLLERSAIGASATAWSAGVSFPLGATARHRQLVRASADRYHALRDHAAGAFLRPVQMIYVLRRAHLAAFTARVVDAALRPVTAAERERVTGGILPDLRLEPDEEMITHDGHGLVVGARPMAEALVARAAGRTEVQIGQRVDGIEPEDAGYRLRTEHGEWTARRVVLACGPWTPPPLGEPTLPAAPGARRKRIAALHTRLPVTMDDPLVYFVDDDLFLLPLSAGVALVSFYRDEWDTDPDSCDGRPSADDLRQGRAALDRRSPAAAAAVTGGRAFCDLYTDHRLPVVTTSSGLPGLAAVRGGSGSGVRLAPGLATEAFDAVTARDPAHSQRGRHA</sequence>
<dbReference type="EMBL" id="QVNQ01000005">
    <property type="protein sequence ID" value="RFS84312.1"/>
    <property type="molecule type" value="Genomic_DNA"/>
</dbReference>